<protein>
    <submittedName>
        <fullName evidence="2">(northern house mosquito) hypothetical protein</fullName>
    </submittedName>
</protein>
<dbReference type="AlphaFoldDB" id="A0A8D8F1Q4"/>
<sequence>MRRRRSTAVLRFHSTWTMTHRHCRAKKPINFQILPHPYRSHPEIRKSRHPFLLKMIAKRNLRWPRPRQQQHNRHRRRRPVQQQHRRQRLWLVIVIVMYKVMPRSRHHLQHPQRRRFLLQCYHQSNRLKLSPTSAEVAAAVPTLKRRPASC</sequence>
<organism evidence="2">
    <name type="scientific">Culex pipiens</name>
    <name type="common">House mosquito</name>
    <dbReference type="NCBI Taxonomy" id="7175"/>
    <lineage>
        <taxon>Eukaryota</taxon>
        <taxon>Metazoa</taxon>
        <taxon>Ecdysozoa</taxon>
        <taxon>Arthropoda</taxon>
        <taxon>Hexapoda</taxon>
        <taxon>Insecta</taxon>
        <taxon>Pterygota</taxon>
        <taxon>Neoptera</taxon>
        <taxon>Endopterygota</taxon>
        <taxon>Diptera</taxon>
        <taxon>Nematocera</taxon>
        <taxon>Culicoidea</taxon>
        <taxon>Culicidae</taxon>
        <taxon>Culicinae</taxon>
        <taxon>Culicini</taxon>
        <taxon>Culex</taxon>
        <taxon>Culex</taxon>
    </lineage>
</organism>
<proteinExistence type="predicted"/>
<reference evidence="2" key="1">
    <citation type="submission" date="2021-05" db="EMBL/GenBank/DDBJ databases">
        <authorList>
            <person name="Alioto T."/>
            <person name="Alioto T."/>
            <person name="Gomez Garrido J."/>
        </authorList>
    </citation>
    <scope>NUCLEOTIDE SEQUENCE</scope>
</reference>
<name>A0A8D8F1Q4_CULPI</name>
<evidence type="ECO:0000256" key="1">
    <source>
        <dbReference type="SAM" id="MobiDB-lite"/>
    </source>
</evidence>
<accession>A0A8D8F1Q4</accession>
<feature type="region of interest" description="Disordered" evidence="1">
    <location>
        <begin position="62"/>
        <end position="82"/>
    </location>
</feature>
<dbReference type="EMBL" id="HBUE01027925">
    <property type="protein sequence ID" value="CAG6455201.1"/>
    <property type="molecule type" value="Transcribed_RNA"/>
</dbReference>
<evidence type="ECO:0000313" key="2">
    <source>
        <dbReference type="EMBL" id="CAG6455201.1"/>
    </source>
</evidence>